<evidence type="ECO:0000313" key="4">
    <source>
        <dbReference type="Proteomes" id="UP000576082"/>
    </source>
</evidence>
<dbReference type="PANTHER" id="PTHR47307">
    <property type="entry name" value="GLUTATHIONE-REGULATED POTASSIUM-EFFLUX SYSTEM ANCILLARY PROTEIN KEFG"/>
    <property type="match status" value="1"/>
</dbReference>
<gene>
    <name evidence="3" type="ORF">HHU12_09745</name>
</gene>
<dbReference type="Proteomes" id="UP000576082">
    <property type="component" value="Unassembled WGS sequence"/>
</dbReference>
<dbReference type="Gene3D" id="3.40.50.360">
    <property type="match status" value="1"/>
</dbReference>
<dbReference type="AlphaFoldDB" id="A0A7X9P2A3"/>
<dbReference type="InterPro" id="IPR029039">
    <property type="entry name" value="Flavoprotein-like_sf"/>
</dbReference>
<sequence length="188" mass="21686">MNILVVFAHPNYNQSIINKRFVEEIKKICVIDFHPLNELYPDGNIDIHFEKNALLRADRVVLQFPLHWYNMSPILKNYIKNVLDHGFAFGINGNKLKGKELLTAVTVGGPEEAYQRVTANSFTMEDFIKPFEQTAMLMGMNFRKTYAVYNAITLGRENNTSKLTKLAKEFIDHITDPYLDPSMRKKVS</sequence>
<evidence type="ECO:0000313" key="3">
    <source>
        <dbReference type="EMBL" id="NME68241.1"/>
    </source>
</evidence>
<comment type="caution">
    <text evidence="3">The sequence shown here is derived from an EMBL/GenBank/DDBJ whole genome shotgun (WGS) entry which is preliminary data.</text>
</comment>
<dbReference type="SUPFAM" id="SSF52218">
    <property type="entry name" value="Flavoproteins"/>
    <property type="match status" value="1"/>
</dbReference>
<keyword evidence="4" id="KW-1185">Reference proteome</keyword>
<dbReference type="PANTHER" id="PTHR47307:SF1">
    <property type="entry name" value="GLUTATHIONE-REGULATED POTASSIUM-EFFLUX SYSTEM ANCILLARY PROTEIN KEFG"/>
    <property type="match status" value="1"/>
</dbReference>
<feature type="domain" description="Flavodoxin-like fold" evidence="2">
    <location>
        <begin position="1"/>
        <end position="169"/>
    </location>
</feature>
<name>A0A7X9P2A3_9BACT</name>
<dbReference type="InterPro" id="IPR046980">
    <property type="entry name" value="KefG/KefF"/>
</dbReference>
<reference evidence="3 4" key="1">
    <citation type="submission" date="2020-04" db="EMBL/GenBank/DDBJ databases">
        <title>Flammeovirga sp. SR4, a novel species isolated from seawater.</title>
        <authorList>
            <person name="Wang X."/>
        </authorList>
    </citation>
    <scope>NUCLEOTIDE SEQUENCE [LARGE SCALE GENOMIC DNA]</scope>
    <source>
        <strain evidence="3 4">ATCC 23126</strain>
    </source>
</reference>
<dbReference type="Pfam" id="PF02525">
    <property type="entry name" value="Flavodoxin_2"/>
    <property type="match status" value="1"/>
</dbReference>
<keyword evidence="1" id="KW-0560">Oxidoreductase</keyword>
<protein>
    <submittedName>
        <fullName evidence="3">NAD(P)H-dependent oxidoreductase</fullName>
    </submittedName>
</protein>
<dbReference type="GO" id="GO:0009055">
    <property type="term" value="F:electron transfer activity"/>
    <property type="evidence" value="ECO:0007669"/>
    <property type="project" value="TreeGrafter"/>
</dbReference>
<dbReference type="RefSeq" id="WP_169656551.1">
    <property type="nucleotide sequence ID" value="NZ_JABANE010000021.1"/>
</dbReference>
<evidence type="ECO:0000256" key="1">
    <source>
        <dbReference type="ARBA" id="ARBA00023002"/>
    </source>
</evidence>
<dbReference type="GO" id="GO:0003955">
    <property type="term" value="F:NAD(P)H dehydrogenase (quinone) activity"/>
    <property type="evidence" value="ECO:0007669"/>
    <property type="project" value="TreeGrafter"/>
</dbReference>
<dbReference type="EMBL" id="JABANE010000021">
    <property type="protein sequence ID" value="NME68241.1"/>
    <property type="molecule type" value="Genomic_DNA"/>
</dbReference>
<evidence type="ECO:0000259" key="2">
    <source>
        <dbReference type="Pfam" id="PF02525"/>
    </source>
</evidence>
<proteinExistence type="predicted"/>
<accession>A0A7X9P2A3</accession>
<dbReference type="GO" id="GO:0010181">
    <property type="term" value="F:FMN binding"/>
    <property type="evidence" value="ECO:0007669"/>
    <property type="project" value="TreeGrafter"/>
</dbReference>
<dbReference type="InterPro" id="IPR003680">
    <property type="entry name" value="Flavodoxin_fold"/>
</dbReference>
<organism evidence="3 4">
    <name type="scientific">Flammeovirga aprica JL-4</name>
    <dbReference type="NCBI Taxonomy" id="694437"/>
    <lineage>
        <taxon>Bacteria</taxon>
        <taxon>Pseudomonadati</taxon>
        <taxon>Bacteroidota</taxon>
        <taxon>Cytophagia</taxon>
        <taxon>Cytophagales</taxon>
        <taxon>Flammeovirgaceae</taxon>
        <taxon>Flammeovirga</taxon>
    </lineage>
</organism>